<dbReference type="AlphaFoldDB" id="A0A0A9GW08"/>
<name>A0A0A9GW08_ARUDO</name>
<sequence length="56" mass="6098">MDSLTILAMNWYVSHGNIIIHRSTSRTVACILQGLTDNTVASSCAYESSTAYAFLV</sequence>
<accession>A0A0A9GW08</accession>
<reference evidence="1" key="2">
    <citation type="journal article" date="2015" name="Data Brief">
        <title>Shoot transcriptome of the giant reed, Arundo donax.</title>
        <authorList>
            <person name="Barrero R.A."/>
            <person name="Guerrero F.D."/>
            <person name="Moolhuijzen P."/>
            <person name="Goolsby J.A."/>
            <person name="Tidwell J."/>
            <person name="Bellgard S.E."/>
            <person name="Bellgard M.I."/>
        </authorList>
    </citation>
    <scope>NUCLEOTIDE SEQUENCE</scope>
    <source>
        <tissue evidence="1">Shoot tissue taken approximately 20 cm above the soil surface</tissue>
    </source>
</reference>
<reference evidence="1" key="1">
    <citation type="submission" date="2014-09" db="EMBL/GenBank/DDBJ databases">
        <authorList>
            <person name="Magalhaes I.L.F."/>
            <person name="Oliveira U."/>
            <person name="Santos F.R."/>
            <person name="Vidigal T.H.D.A."/>
            <person name="Brescovit A.D."/>
            <person name="Santos A.J."/>
        </authorList>
    </citation>
    <scope>NUCLEOTIDE SEQUENCE</scope>
    <source>
        <tissue evidence="1">Shoot tissue taken approximately 20 cm above the soil surface</tissue>
    </source>
</reference>
<evidence type="ECO:0000313" key="1">
    <source>
        <dbReference type="EMBL" id="JAE26751.1"/>
    </source>
</evidence>
<protein>
    <submittedName>
        <fullName evidence="1">Uncharacterized protein</fullName>
    </submittedName>
</protein>
<organism evidence="1">
    <name type="scientific">Arundo donax</name>
    <name type="common">Giant reed</name>
    <name type="synonym">Donax arundinaceus</name>
    <dbReference type="NCBI Taxonomy" id="35708"/>
    <lineage>
        <taxon>Eukaryota</taxon>
        <taxon>Viridiplantae</taxon>
        <taxon>Streptophyta</taxon>
        <taxon>Embryophyta</taxon>
        <taxon>Tracheophyta</taxon>
        <taxon>Spermatophyta</taxon>
        <taxon>Magnoliopsida</taxon>
        <taxon>Liliopsida</taxon>
        <taxon>Poales</taxon>
        <taxon>Poaceae</taxon>
        <taxon>PACMAD clade</taxon>
        <taxon>Arundinoideae</taxon>
        <taxon>Arundineae</taxon>
        <taxon>Arundo</taxon>
    </lineage>
</organism>
<proteinExistence type="predicted"/>
<dbReference type="EMBL" id="GBRH01171145">
    <property type="protein sequence ID" value="JAE26751.1"/>
    <property type="molecule type" value="Transcribed_RNA"/>
</dbReference>